<feature type="chain" id="PRO_5022079611" evidence="2">
    <location>
        <begin position="28"/>
        <end position="403"/>
    </location>
</feature>
<evidence type="ECO:0000313" key="4">
    <source>
        <dbReference type="EMBL" id="QDU39087.1"/>
    </source>
</evidence>
<evidence type="ECO:0000313" key="5">
    <source>
        <dbReference type="Proteomes" id="UP000320496"/>
    </source>
</evidence>
<dbReference type="PANTHER" id="PTHR43283:SF11">
    <property type="entry name" value="BETA-LACTAMASE-RELATED DOMAIN-CONTAINING PROTEIN"/>
    <property type="match status" value="1"/>
</dbReference>
<dbReference type="OrthoDB" id="9801061at2"/>
<keyword evidence="2" id="KW-0732">Signal</keyword>
<dbReference type="PANTHER" id="PTHR43283">
    <property type="entry name" value="BETA-LACTAMASE-RELATED"/>
    <property type="match status" value="1"/>
</dbReference>
<evidence type="ECO:0000256" key="1">
    <source>
        <dbReference type="ARBA" id="ARBA00022801"/>
    </source>
</evidence>
<dbReference type="SUPFAM" id="SSF56601">
    <property type="entry name" value="beta-lactamase/transpeptidase-like"/>
    <property type="match status" value="1"/>
</dbReference>
<dbReference type="EMBL" id="CP036275">
    <property type="protein sequence ID" value="QDU39087.1"/>
    <property type="molecule type" value="Genomic_DNA"/>
</dbReference>
<feature type="domain" description="Beta-lactamase-related" evidence="3">
    <location>
        <begin position="51"/>
        <end position="374"/>
    </location>
</feature>
<dbReference type="InterPro" id="IPR001466">
    <property type="entry name" value="Beta-lactam-related"/>
</dbReference>
<organism evidence="4 5">
    <name type="scientific">Maioricimonas rarisocia</name>
    <dbReference type="NCBI Taxonomy" id="2528026"/>
    <lineage>
        <taxon>Bacteria</taxon>
        <taxon>Pseudomonadati</taxon>
        <taxon>Planctomycetota</taxon>
        <taxon>Planctomycetia</taxon>
        <taxon>Planctomycetales</taxon>
        <taxon>Planctomycetaceae</taxon>
        <taxon>Maioricimonas</taxon>
    </lineage>
</organism>
<accession>A0A517Z9C6</accession>
<feature type="signal peptide" evidence="2">
    <location>
        <begin position="1"/>
        <end position="27"/>
    </location>
</feature>
<name>A0A517Z9C6_9PLAN</name>
<dbReference type="GO" id="GO:0016787">
    <property type="term" value="F:hydrolase activity"/>
    <property type="evidence" value="ECO:0007669"/>
    <property type="project" value="UniProtKB-KW"/>
</dbReference>
<sequence precursor="true">MTSRPLSLLIVSALLGLCLPGPSRSVAAPPPLETAPPHEVGMDAVRLSFVDPIVEEGLREGQMAGCVVLVGRKGKIVYQQAFGERQSDPESVAMTEETVFDLASLTKPVATATSVMHLVEQGLVNLDEPVATYVPEFAANGKEEITIVDLLTHQGGLIPDNSIRDYEDDPVTAMEKTLATKPIASRGERFIYSDVGFIVLGEMVKRLSDKSVHEYSQEHIFGPLGMTETGYLPREDLRQRAAVTEKRDGEWMQGEVHDPRAYRLGGVAGHAGLFSTAQDLAVYATMMINGGEYGGVRVLEEETVERMTRPTKVPRGLRALGWDVNSPYSSNRGDLMSDRAFGHGGFTGTTMWIDPTQELFVIFLSNRLHPDGKGSVNSLAGRIGTVAAAAIVEPSGLTAPEAP</sequence>
<dbReference type="Gene3D" id="3.40.710.10">
    <property type="entry name" value="DD-peptidase/beta-lactamase superfamily"/>
    <property type="match status" value="1"/>
</dbReference>
<proteinExistence type="predicted"/>
<protein>
    <submittedName>
        <fullName evidence="4">Esterase EstB</fullName>
        <ecNumber evidence="4">3.1.1.-</ecNumber>
    </submittedName>
</protein>
<reference evidence="4 5" key="1">
    <citation type="submission" date="2019-02" db="EMBL/GenBank/DDBJ databases">
        <title>Deep-cultivation of Planctomycetes and their phenomic and genomic characterization uncovers novel biology.</title>
        <authorList>
            <person name="Wiegand S."/>
            <person name="Jogler M."/>
            <person name="Boedeker C."/>
            <person name="Pinto D."/>
            <person name="Vollmers J."/>
            <person name="Rivas-Marin E."/>
            <person name="Kohn T."/>
            <person name="Peeters S.H."/>
            <person name="Heuer A."/>
            <person name="Rast P."/>
            <person name="Oberbeckmann S."/>
            <person name="Bunk B."/>
            <person name="Jeske O."/>
            <person name="Meyerdierks A."/>
            <person name="Storesund J.E."/>
            <person name="Kallscheuer N."/>
            <person name="Luecker S."/>
            <person name="Lage O.M."/>
            <person name="Pohl T."/>
            <person name="Merkel B.J."/>
            <person name="Hornburger P."/>
            <person name="Mueller R.-W."/>
            <person name="Bruemmer F."/>
            <person name="Labrenz M."/>
            <person name="Spormann A.M."/>
            <person name="Op den Camp H."/>
            <person name="Overmann J."/>
            <person name="Amann R."/>
            <person name="Jetten M.S.M."/>
            <person name="Mascher T."/>
            <person name="Medema M.H."/>
            <person name="Devos D.P."/>
            <person name="Kaster A.-K."/>
            <person name="Ovreas L."/>
            <person name="Rohde M."/>
            <person name="Galperin M.Y."/>
            <person name="Jogler C."/>
        </authorList>
    </citation>
    <scope>NUCLEOTIDE SEQUENCE [LARGE SCALE GENOMIC DNA]</scope>
    <source>
        <strain evidence="4 5">Mal4</strain>
    </source>
</reference>
<evidence type="ECO:0000256" key="2">
    <source>
        <dbReference type="SAM" id="SignalP"/>
    </source>
</evidence>
<dbReference type="InterPro" id="IPR050789">
    <property type="entry name" value="Diverse_Enzym_Activities"/>
</dbReference>
<gene>
    <name evidence="4" type="primary">estB_3</name>
    <name evidence="4" type="ORF">Mal4_34220</name>
</gene>
<dbReference type="RefSeq" id="WP_145370305.1">
    <property type="nucleotide sequence ID" value="NZ_CP036275.1"/>
</dbReference>
<dbReference type="EC" id="3.1.1.-" evidence="4"/>
<dbReference type="AlphaFoldDB" id="A0A517Z9C6"/>
<evidence type="ECO:0000259" key="3">
    <source>
        <dbReference type="Pfam" id="PF00144"/>
    </source>
</evidence>
<dbReference type="Proteomes" id="UP000320496">
    <property type="component" value="Chromosome"/>
</dbReference>
<dbReference type="InterPro" id="IPR012338">
    <property type="entry name" value="Beta-lactam/transpept-like"/>
</dbReference>
<dbReference type="KEGG" id="mri:Mal4_34220"/>
<keyword evidence="1 4" id="KW-0378">Hydrolase</keyword>
<dbReference type="Pfam" id="PF00144">
    <property type="entry name" value="Beta-lactamase"/>
    <property type="match status" value="1"/>
</dbReference>
<keyword evidence="5" id="KW-1185">Reference proteome</keyword>